<dbReference type="SUPFAM" id="SSF48008">
    <property type="entry name" value="GntR ligand-binding domain-like"/>
    <property type="match status" value="1"/>
</dbReference>
<protein>
    <submittedName>
        <fullName evidence="5">FadR family transcriptional regulator</fullName>
    </submittedName>
</protein>
<dbReference type="Pfam" id="PF07729">
    <property type="entry name" value="FCD"/>
    <property type="match status" value="1"/>
</dbReference>
<evidence type="ECO:0000256" key="3">
    <source>
        <dbReference type="ARBA" id="ARBA00023163"/>
    </source>
</evidence>
<keyword evidence="1" id="KW-0805">Transcription regulation</keyword>
<keyword evidence="3" id="KW-0804">Transcription</keyword>
<dbReference type="Proteomes" id="UP000562124">
    <property type="component" value="Unassembled WGS sequence"/>
</dbReference>
<evidence type="ECO:0000256" key="2">
    <source>
        <dbReference type="ARBA" id="ARBA00023125"/>
    </source>
</evidence>
<accession>A0A7Y0LVU1</accession>
<dbReference type="SMART" id="SM00895">
    <property type="entry name" value="FCD"/>
    <property type="match status" value="1"/>
</dbReference>
<dbReference type="InterPro" id="IPR000524">
    <property type="entry name" value="Tscrpt_reg_HTH_GntR"/>
</dbReference>
<dbReference type="RefSeq" id="WP_169322678.1">
    <property type="nucleotide sequence ID" value="NZ_JABCJJ010000001.1"/>
</dbReference>
<organism evidence="5 6">
    <name type="scientific">Cellulomonas fimi</name>
    <dbReference type="NCBI Taxonomy" id="1708"/>
    <lineage>
        <taxon>Bacteria</taxon>
        <taxon>Bacillati</taxon>
        <taxon>Actinomycetota</taxon>
        <taxon>Actinomycetes</taxon>
        <taxon>Micrococcales</taxon>
        <taxon>Cellulomonadaceae</taxon>
        <taxon>Cellulomonas</taxon>
    </lineage>
</organism>
<evidence type="ECO:0000313" key="5">
    <source>
        <dbReference type="EMBL" id="NMR18754.1"/>
    </source>
</evidence>
<gene>
    <name evidence="5" type="ORF">HIR71_00685</name>
</gene>
<keyword evidence="6" id="KW-1185">Reference proteome</keyword>
<evidence type="ECO:0000313" key="6">
    <source>
        <dbReference type="Proteomes" id="UP000562124"/>
    </source>
</evidence>
<dbReference type="InterPro" id="IPR036388">
    <property type="entry name" value="WH-like_DNA-bd_sf"/>
</dbReference>
<dbReference type="Gene3D" id="1.20.120.530">
    <property type="entry name" value="GntR ligand-binding domain-like"/>
    <property type="match status" value="1"/>
</dbReference>
<dbReference type="InterPro" id="IPR036390">
    <property type="entry name" value="WH_DNA-bd_sf"/>
</dbReference>
<dbReference type="CDD" id="cd07377">
    <property type="entry name" value="WHTH_GntR"/>
    <property type="match status" value="1"/>
</dbReference>
<dbReference type="GO" id="GO:0003677">
    <property type="term" value="F:DNA binding"/>
    <property type="evidence" value="ECO:0007669"/>
    <property type="project" value="UniProtKB-KW"/>
</dbReference>
<dbReference type="InterPro" id="IPR011711">
    <property type="entry name" value="GntR_C"/>
</dbReference>
<dbReference type="SUPFAM" id="SSF46785">
    <property type="entry name" value="Winged helix' DNA-binding domain"/>
    <property type="match status" value="1"/>
</dbReference>
<dbReference type="SMART" id="SM00345">
    <property type="entry name" value="HTH_GNTR"/>
    <property type="match status" value="1"/>
</dbReference>
<sequence>MSTGPEPAGGHAARTSRTDRVVEAITQLILDGRLAPGDRLPVEKDLAASLDVSRGSLREGVRALAVLGILESRQGDGTYVTSLAPALVVRPLGLVLDLQGVGHAVHLHAVRRLLETEAVGLAAAHARTTPDLLDDAVAALAGAAEILAATPPDVAGGDDDVAAAAHERFLEADLVFHRTIASAAGNPVLAALIEALAGRTARHRLWRGLEQAGVEVRTQREHEAILDAVLDGDAERAQVRMAAHLLGVEDFLRNQDG</sequence>
<name>A0A7Y0LVU1_CELFI</name>
<evidence type="ECO:0000259" key="4">
    <source>
        <dbReference type="PROSITE" id="PS50949"/>
    </source>
</evidence>
<proteinExistence type="predicted"/>
<dbReference type="PANTHER" id="PTHR43537">
    <property type="entry name" value="TRANSCRIPTIONAL REGULATOR, GNTR FAMILY"/>
    <property type="match status" value="1"/>
</dbReference>
<evidence type="ECO:0000256" key="1">
    <source>
        <dbReference type="ARBA" id="ARBA00023015"/>
    </source>
</evidence>
<dbReference type="InterPro" id="IPR008920">
    <property type="entry name" value="TF_FadR/GntR_C"/>
</dbReference>
<dbReference type="EMBL" id="JABCJJ010000001">
    <property type="protein sequence ID" value="NMR18754.1"/>
    <property type="molecule type" value="Genomic_DNA"/>
</dbReference>
<comment type="caution">
    <text evidence="5">The sequence shown here is derived from an EMBL/GenBank/DDBJ whole genome shotgun (WGS) entry which is preliminary data.</text>
</comment>
<keyword evidence="2" id="KW-0238">DNA-binding</keyword>
<dbReference type="PROSITE" id="PS50949">
    <property type="entry name" value="HTH_GNTR"/>
    <property type="match status" value="1"/>
</dbReference>
<reference evidence="5 6" key="1">
    <citation type="submission" date="2020-04" db="EMBL/GenBank/DDBJ databases">
        <title>Sequencing and Assembly of C. fimi.</title>
        <authorList>
            <person name="Ramsey A.R."/>
        </authorList>
    </citation>
    <scope>NUCLEOTIDE SEQUENCE [LARGE SCALE GENOMIC DNA]</scope>
    <source>
        <strain evidence="5 6">SB</strain>
    </source>
</reference>
<dbReference type="AlphaFoldDB" id="A0A7Y0LVU1"/>
<dbReference type="Pfam" id="PF00392">
    <property type="entry name" value="GntR"/>
    <property type="match status" value="1"/>
</dbReference>
<dbReference type="PANTHER" id="PTHR43537:SF5">
    <property type="entry name" value="UXU OPERON TRANSCRIPTIONAL REGULATOR"/>
    <property type="match status" value="1"/>
</dbReference>
<dbReference type="Gene3D" id="1.10.10.10">
    <property type="entry name" value="Winged helix-like DNA-binding domain superfamily/Winged helix DNA-binding domain"/>
    <property type="match status" value="1"/>
</dbReference>
<dbReference type="PRINTS" id="PR00035">
    <property type="entry name" value="HTHGNTR"/>
</dbReference>
<feature type="domain" description="HTH gntR-type" evidence="4">
    <location>
        <begin position="15"/>
        <end position="83"/>
    </location>
</feature>
<dbReference type="GO" id="GO:0003700">
    <property type="term" value="F:DNA-binding transcription factor activity"/>
    <property type="evidence" value="ECO:0007669"/>
    <property type="project" value="InterPro"/>
</dbReference>